<name>A0A438EHM7_VITVI</name>
<keyword evidence="1" id="KW-0812">Transmembrane</keyword>
<evidence type="ECO:0000313" key="3">
    <source>
        <dbReference type="EMBL" id="RVW47227.1"/>
    </source>
</evidence>
<feature type="transmembrane region" description="Helical" evidence="1">
    <location>
        <begin position="182"/>
        <end position="204"/>
    </location>
</feature>
<keyword evidence="1" id="KW-0472">Membrane</keyword>
<gene>
    <name evidence="3" type="ORF">CK203_070238</name>
</gene>
<organism evidence="3 4">
    <name type="scientific">Vitis vinifera</name>
    <name type="common">Grape</name>
    <dbReference type="NCBI Taxonomy" id="29760"/>
    <lineage>
        <taxon>Eukaryota</taxon>
        <taxon>Viridiplantae</taxon>
        <taxon>Streptophyta</taxon>
        <taxon>Embryophyta</taxon>
        <taxon>Tracheophyta</taxon>
        <taxon>Spermatophyta</taxon>
        <taxon>Magnoliopsida</taxon>
        <taxon>eudicotyledons</taxon>
        <taxon>Gunneridae</taxon>
        <taxon>Pentapetalae</taxon>
        <taxon>rosids</taxon>
        <taxon>Vitales</taxon>
        <taxon>Vitaceae</taxon>
        <taxon>Viteae</taxon>
        <taxon>Vitis</taxon>
    </lineage>
</organism>
<sequence length="226" mass="25004">MAKERGMTRSSSAAWILIIHLLSMGVVSRSSHHSQGHQTIGRSESPNDAVGRRVLLSFRETPKGSNATFDCSISGPCVPCQYSEKNDVKYRCSETGYRIPLKCVEIEDGSKKGKSQKSPNSRSALENSYKKIKPHVMQNEAEKLYASIRHRSLLEDSSTLEDGLKAYITYRSCIPPVNEEKLSVLGFEGFMVCLLLVSGSAVYFRRKRSVAVPGAGPVRIPTSSRF</sequence>
<feature type="chain" id="PRO_5019545741" evidence="2">
    <location>
        <begin position="29"/>
        <end position="226"/>
    </location>
</feature>
<evidence type="ECO:0000256" key="2">
    <source>
        <dbReference type="SAM" id="SignalP"/>
    </source>
</evidence>
<dbReference type="PANTHER" id="PTHR36336">
    <property type="entry name" value="OS09G0560400 PROTEIN"/>
    <property type="match status" value="1"/>
</dbReference>
<evidence type="ECO:0000256" key="1">
    <source>
        <dbReference type="SAM" id="Phobius"/>
    </source>
</evidence>
<dbReference type="AlphaFoldDB" id="A0A438EHM7"/>
<keyword evidence="1" id="KW-1133">Transmembrane helix</keyword>
<dbReference type="Gramene" id="Vitis01g01011.t01">
    <property type="protein sequence ID" value="Vitis01g01011.t01.CDS"/>
    <property type="gene ID" value="Vitis01g01011"/>
</dbReference>
<reference evidence="3 4" key="1">
    <citation type="journal article" date="2018" name="PLoS Genet.">
        <title>Population sequencing reveals clonal diversity and ancestral inbreeding in the grapevine cultivar Chardonnay.</title>
        <authorList>
            <person name="Roach M.J."/>
            <person name="Johnson D.L."/>
            <person name="Bohlmann J."/>
            <person name="van Vuuren H.J."/>
            <person name="Jones S.J."/>
            <person name="Pretorius I.S."/>
            <person name="Schmidt S.A."/>
            <person name="Borneman A.R."/>
        </authorList>
    </citation>
    <scope>NUCLEOTIDE SEQUENCE [LARGE SCALE GENOMIC DNA]</scope>
    <source>
        <strain evidence="4">cv. Chardonnay</strain>
        <tissue evidence="3">Leaf</tissue>
    </source>
</reference>
<dbReference type="EMBL" id="QGNW01001287">
    <property type="protein sequence ID" value="RVW47227.1"/>
    <property type="molecule type" value="Genomic_DNA"/>
</dbReference>
<proteinExistence type="predicted"/>
<dbReference type="PANTHER" id="PTHR36336:SF1">
    <property type="entry name" value="OS09G0560400 PROTEIN"/>
    <property type="match status" value="1"/>
</dbReference>
<comment type="caution">
    <text evidence="3">The sequence shown here is derived from an EMBL/GenBank/DDBJ whole genome shotgun (WGS) entry which is preliminary data.</text>
</comment>
<dbReference type="Proteomes" id="UP000288805">
    <property type="component" value="Unassembled WGS sequence"/>
</dbReference>
<evidence type="ECO:0000313" key="4">
    <source>
        <dbReference type="Proteomes" id="UP000288805"/>
    </source>
</evidence>
<feature type="signal peptide" evidence="2">
    <location>
        <begin position="1"/>
        <end position="28"/>
    </location>
</feature>
<keyword evidence="2" id="KW-0732">Signal</keyword>
<dbReference type="KEGG" id="vvi:100248470"/>
<protein>
    <submittedName>
        <fullName evidence="3">Uncharacterized protein</fullName>
    </submittedName>
</protein>
<dbReference type="OrthoDB" id="2019675at2759"/>
<accession>A0A438EHM7</accession>